<evidence type="ECO:0000256" key="2">
    <source>
        <dbReference type="ARBA" id="ARBA00013223"/>
    </source>
</evidence>
<dbReference type="InterPro" id="IPR000092">
    <property type="entry name" value="Polyprenyl_synt"/>
</dbReference>
<keyword evidence="12" id="KW-1185">Reference proteome</keyword>
<evidence type="ECO:0000313" key="12">
    <source>
        <dbReference type="Proteomes" id="UP001244427"/>
    </source>
</evidence>
<evidence type="ECO:0000256" key="6">
    <source>
        <dbReference type="ARBA" id="ARBA00022842"/>
    </source>
</evidence>
<evidence type="ECO:0000256" key="4">
    <source>
        <dbReference type="ARBA" id="ARBA00022723"/>
    </source>
</evidence>
<dbReference type="Pfam" id="PF07992">
    <property type="entry name" value="Pyr_redox_2"/>
    <property type="match status" value="1"/>
</dbReference>
<dbReference type="InterPro" id="IPR033749">
    <property type="entry name" value="Polyprenyl_synt_CS"/>
</dbReference>
<gene>
    <name evidence="11" type="ORF">QFZ53_003544</name>
</gene>
<evidence type="ECO:0000259" key="10">
    <source>
        <dbReference type="Pfam" id="PF07992"/>
    </source>
</evidence>
<keyword evidence="3" id="KW-0285">Flavoprotein</keyword>
<dbReference type="GO" id="GO:0004324">
    <property type="term" value="F:ferredoxin-NADP+ reductase activity"/>
    <property type="evidence" value="ECO:0007669"/>
    <property type="project" value="UniProtKB-EC"/>
</dbReference>
<dbReference type="Proteomes" id="UP001244427">
    <property type="component" value="Unassembled WGS sequence"/>
</dbReference>
<dbReference type="AlphaFoldDB" id="A0AAW8F0P3"/>
<dbReference type="PRINTS" id="PR00419">
    <property type="entry name" value="ADXRDTASE"/>
</dbReference>
<dbReference type="InterPro" id="IPR036188">
    <property type="entry name" value="FAD/NAD-bd_sf"/>
</dbReference>
<comment type="catalytic activity">
    <reaction evidence="9">
        <text>2 reduced [2Fe-2S]-[ferredoxin] + NADP(+) + H(+) = 2 oxidized [2Fe-2S]-[ferredoxin] + NADPH</text>
        <dbReference type="Rhea" id="RHEA:20125"/>
        <dbReference type="Rhea" id="RHEA-COMP:10000"/>
        <dbReference type="Rhea" id="RHEA-COMP:10001"/>
        <dbReference type="ChEBI" id="CHEBI:15378"/>
        <dbReference type="ChEBI" id="CHEBI:33737"/>
        <dbReference type="ChEBI" id="CHEBI:33738"/>
        <dbReference type="ChEBI" id="CHEBI:57783"/>
        <dbReference type="ChEBI" id="CHEBI:58349"/>
        <dbReference type="EC" id="1.18.1.2"/>
    </reaction>
</comment>
<comment type="cofactor">
    <cofactor evidence="1">
        <name>FAD</name>
        <dbReference type="ChEBI" id="CHEBI:57692"/>
    </cofactor>
</comment>
<dbReference type="PANTHER" id="PTHR48467">
    <property type="entry name" value="GLUTAMATE SYNTHASE 1 [NADH], CHLOROPLASTIC-LIKE"/>
    <property type="match status" value="1"/>
</dbReference>
<dbReference type="Gene3D" id="3.40.50.720">
    <property type="entry name" value="NAD(P)-binding Rossmann-like Domain"/>
    <property type="match status" value="1"/>
</dbReference>
<protein>
    <recommendedName>
        <fullName evidence="2">ferredoxin--NADP(+) reductase</fullName>
        <ecNumber evidence="2">1.18.1.2</ecNumber>
    </recommendedName>
</protein>
<evidence type="ECO:0000256" key="5">
    <source>
        <dbReference type="ARBA" id="ARBA00022827"/>
    </source>
</evidence>
<sequence length="826" mass="90340">MTSSPIAPGSRLASRLGFSDRIFIGPAARRVARSIEDGLELVETGLAEDVRVADPLADVTSRYLYEAGGKRIRPVLTLLAAQLGEGNTDAVIDIAKALEITHLGSLYHDDVMDGADRRRGVPAAQTVWGNNIAILTGDILFSRASQLMARHGDRAIRLQADTFERLVLGQMHETLGAQPGDDAIEFYIQVLADKTGSLIAAATQAGVIFSHAPSEYEEPMRVYGEKIGVAFQLLDDVIDLSAKPEDTGKVPGTDLRAGVPTMPYLLLKAEPDAASAELAARIDDGVARIADGADPSILDGPLTELRDHGSTQKTLELAPHLDPRRHRRARPAAQGHGARSTHPLRRVLGRALPLTPCRRAHAQREERTLMTKLRLAIVGAGPAGIYAADILLKAERKFDVSIDLFEQLPAPYGLVRYGVAPDHPRIKGIITALRDVLDRGDIRLFGNVRFGEDITLDDLKKHYNAVIFATGAIRDTALDIPGIDAVASYGAADYVSWFDGHPDVPREWPLDAESVGVLGNGNVALDVARMLAKHAEDLLVTEVPENVYEGLSASRITDVHVFGRRGPAQVKFTPLELRELGELRDVDMVVYDEDFDYDEASKDAVASNKQVMVIDRVLQSWRKRDSVNNAGGTASRRLHLHFWARPVEVRTDESGRVAALVYERTQPDGQGGAIGTGELREVPMQALYRAIGYFGSPLPGVPFDKKHGVIPNREGQVLAKDSNQRVPGIYATGWIKRGPVGLIGHTKSDAMETVRHIINDQGSWWQPEDPSEDSVTALLEERGVKWTDLEGWHRLDEHEIALGAPQERARVKVVPRDVMVRVSRGE</sequence>
<accession>A0AAW8F0P3</accession>
<dbReference type="Pfam" id="PF00348">
    <property type="entry name" value="polyprenyl_synt"/>
    <property type="match status" value="1"/>
</dbReference>
<dbReference type="InterPro" id="IPR008949">
    <property type="entry name" value="Isoprenoid_synthase_dom_sf"/>
</dbReference>
<keyword evidence="8" id="KW-0560">Oxidoreductase</keyword>
<dbReference type="SFLD" id="SFLDS00005">
    <property type="entry name" value="Isoprenoid_Synthase_Type_I"/>
    <property type="match status" value="1"/>
</dbReference>
<keyword evidence="6" id="KW-0460">Magnesium</keyword>
<keyword evidence="5" id="KW-0274">FAD</keyword>
<dbReference type="PANTHER" id="PTHR48467:SF1">
    <property type="entry name" value="GLUTAMATE SYNTHASE 1 [NADH], CHLOROPLASTIC-LIKE"/>
    <property type="match status" value="1"/>
</dbReference>
<dbReference type="Gene3D" id="3.50.50.60">
    <property type="entry name" value="FAD/NAD(P)-binding domain"/>
    <property type="match status" value="1"/>
</dbReference>
<evidence type="ECO:0000256" key="9">
    <source>
        <dbReference type="ARBA" id="ARBA00047776"/>
    </source>
</evidence>
<organism evidence="11 12">
    <name type="scientific">Microbacterium natoriense</name>
    <dbReference type="NCBI Taxonomy" id="284570"/>
    <lineage>
        <taxon>Bacteria</taxon>
        <taxon>Bacillati</taxon>
        <taxon>Actinomycetota</taxon>
        <taxon>Actinomycetes</taxon>
        <taxon>Micrococcales</taxon>
        <taxon>Microbacteriaceae</taxon>
        <taxon>Microbacterium</taxon>
    </lineage>
</organism>
<dbReference type="EC" id="1.18.1.2" evidence="2"/>
<evidence type="ECO:0000256" key="8">
    <source>
        <dbReference type="ARBA" id="ARBA00023002"/>
    </source>
</evidence>
<dbReference type="InterPro" id="IPR055275">
    <property type="entry name" value="Ferredox_Rdtase"/>
</dbReference>
<dbReference type="CDD" id="cd00685">
    <property type="entry name" value="Trans_IPPS_HT"/>
    <property type="match status" value="1"/>
</dbReference>
<name>A0AAW8F0P3_9MICO</name>
<feature type="domain" description="FAD/NAD(P)-binding" evidence="10">
    <location>
        <begin position="374"/>
        <end position="548"/>
    </location>
</feature>
<evidence type="ECO:0000256" key="1">
    <source>
        <dbReference type="ARBA" id="ARBA00001974"/>
    </source>
</evidence>
<dbReference type="PROSITE" id="PS00444">
    <property type="entry name" value="POLYPRENYL_SYNTHASE_2"/>
    <property type="match status" value="1"/>
</dbReference>
<dbReference type="GO" id="GO:0004659">
    <property type="term" value="F:prenyltransferase activity"/>
    <property type="evidence" value="ECO:0007669"/>
    <property type="project" value="InterPro"/>
</dbReference>
<evidence type="ECO:0000313" key="11">
    <source>
        <dbReference type="EMBL" id="MDQ0649348.1"/>
    </source>
</evidence>
<dbReference type="SUPFAM" id="SSF48576">
    <property type="entry name" value="Terpenoid synthases"/>
    <property type="match status" value="1"/>
</dbReference>
<dbReference type="SUPFAM" id="SSF51971">
    <property type="entry name" value="Nucleotide-binding domain"/>
    <property type="match status" value="2"/>
</dbReference>
<dbReference type="GO" id="GO:0008299">
    <property type="term" value="P:isoprenoid biosynthetic process"/>
    <property type="evidence" value="ECO:0007669"/>
    <property type="project" value="InterPro"/>
</dbReference>
<keyword evidence="7" id="KW-0521">NADP</keyword>
<dbReference type="EMBL" id="JAUSXV010000001">
    <property type="protein sequence ID" value="MDQ0649348.1"/>
    <property type="molecule type" value="Genomic_DNA"/>
</dbReference>
<reference evidence="11 12" key="1">
    <citation type="submission" date="2023-07" db="EMBL/GenBank/DDBJ databases">
        <title>Comparative genomics of wheat-associated soil bacteria to identify genetic determinants of phenazine resistance.</title>
        <authorList>
            <person name="Mouncey N."/>
        </authorList>
    </citation>
    <scope>NUCLEOTIDE SEQUENCE [LARGE SCALE GENOMIC DNA]</scope>
    <source>
        <strain evidence="11 12">W4I9-1</strain>
    </source>
</reference>
<dbReference type="InterPro" id="IPR023753">
    <property type="entry name" value="FAD/NAD-binding_dom"/>
</dbReference>
<proteinExistence type="predicted"/>
<evidence type="ECO:0000256" key="7">
    <source>
        <dbReference type="ARBA" id="ARBA00022857"/>
    </source>
</evidence>
<dbReference type="GO" id="GO:0046872">
    <property type="term" value="F:metal ion binding"/>
    <property type="evidence" value="ECO:0007669"/>
    <property type="project" value="UniProtKB-KW"/>
</dbReference>
<comment type="caution">
    <text evidence="11">The sequence shown here is derived from an EMBL/GenBank/DDBJ whole genome shotgun (WGS) entry which is preliminary data.</text>
</comment>
<keyword evidence="4" id="KW-0479">Metal-binding</keyword>
<dbReference type="Gene3D" id="1.10.600.10">
    <property type="entry name" value="Farnesyl Diphosphate Synthase"/>
    <property type="match status" value="1"/>
</dbReference>
<evidence type="ECO:0000256" key="3">
    <source>
        <dbReference type="ARBA" id="ARBA00022630"/>
    </source>
</evidence>